<dbReference type="PANTHER" id="PTHR45712">
    <property type="entry name" value="AGAP008170-PA"/>
    <property type="match status" value="1"/>
</dbReference>
<feature type="signal peptide" evidence="3">
    <location>
        <begin position="1"/>
        <end position="21"/>
    </location>
</feature>
<keyword evidence="4" id="KW-1185">Reference proteome</keyword>
<dbReference type="OrthoDB" id="1111193at2759"/>
<organism evidence="4 5">
    <name type="scientific">Hyalella azteca</name>
    <name type="common">Amphipod</name>
    <dbReference type="NCBI Taxonomy" id="294128"/>
    <lineage>
        <taxon>Eukaryota</taxon>
        <taxon>Metazoa</taxon>
        <taxon>Ecdysozoa</taxon>
        <taxon>Arthropoda</taxon>
        <taxon>Crustacea</taxon>
        <taxon>Multicrustacea</taxon>
        <taxon>Malacostraca</taxon>
        <taxon>Eumalacostraca</taxon>
        <taxon>Peracarida</taxon>
        <taxon>Amphipoda</taxon>
        <taxon>Senticaudata</taxon>
        <taxon>Talitrida</taxon>
        <taxon>Talitroidea</taxon>
        <taxon>Hyalellidae</taxon>
        <taxon>Hyalella</taxon>
    </lineage>
</organism>
<evidence type="ECO:0000256" key="2">
    <source>
        <dbReference type="ARBA" id="ARBA00022737"/>
    </source>
</evidence>
<dbReference type="PANTHER" id="PTHR45712:SF22">
    <property type="entry name" value="INSULIN-LIKE GROWTH FACTOR-BINDING PROTEIN COMPLEX ACID LABILE SUBUNIT"/>
    <property type="match status" value="1"/>
</dbReference>
<dbReference type="PROSITE" id="PS51450">
    <property type="entry name" value="LRR"/>
    <property type="match status" value="9"/>
</dbReference>
<dbReference type="PRINTS" id="PR00019">
    <property type="entry name" value="LEURICHRPT"/>
</dbReference>
<name>A0A8B7PG66_HYAAZ</name>
<accession>A0A8B7PG66</accession>
<dbReference type="SMART" id="SM00364">
    <property type="entry name" value="LRR_BAC"/>
    <property type="match status" value="8"/>
</dbReference>
<protein>
    <submittedName>
        <fullName evidence="5">Chaoptin</fullName>
    </submittedName>
</protein>
<evidence type="ECO:0000313" key="4">
    <source>
        <dbReference type="Proteomes" id="UP000694843"/>
    </source>
</evidence>
<keyword evidence="3" id="KW-0732">Signal</keyword>
<dbReference type="InterPro" id="IPR003591">
    <property type="entry name" value="Leu-rich_rpt_typical-subtyp"/>
</dbReference>
<keyword evidence="2" id="KW-0677">Repeat</keyword>
<dbReference type="Gene3D" id="3.80.10.10">
    <property type="entry name" value="Ribonuclease Inhibitor"/>
    <property type="match status" value="7"/>
</dbReference>
<dbReference type="Proteomes" id="UP000694843">
    <property type="component" value="Unplaced"/>
</dbReference>
<dbReference type="RefSeq" id="XP_018024567.1">
    <property type="nucleotide sequence ID" value="XM_018169078.2"/>
</dbReference>
<dbReference type="InterPro" id="IPR050333">
    <property type="entry name" value="SLRP"/>
</dbReference>
<evidence type="ECO:0000313" key="5">
    <source>
        <dbReference type="RefSeq" id="XP_018024567.1"/>
    </source>
</evidence>
<reference evidence="5" key="1">
    <citation type="submission" date="2025-08" db="UniProtKB">
        <authorList>
            <consortium name="RefSeq"/>
        </authorList>
    </citation>
    <scope>IDENTIFICATION</scope>
    <source>
        <tissue evidence="5">Whole organism</tissue>
    </source>
</reference>
<dbReference type="GeneID" id="108680280"/>
<dbReference type="AlphaFoldDB" id="A0A8B7PG66"/>
<sequence length="1248" mass="141898">MMVSASTIHFLLGIFFSPCLSKCVLAELYTFRYPTSGKVSQSRPKFISRVESHPLQENHPPCAFNSQCSCSSNSHYDLGIVFCENVELGRVPPVLNSSRVHTLTLRSNKLRQLDERSFYGSSGLWRLEIRHNDLFRIPEKAFLGIGRSLSELDLRYNELSKMPREAMQGLRKLKLLDLTGNHITSVAAEDFEGFNRYLVRLLMASNSLVEIPDEAFGPLSSLTELDLQDNNIRSIRNRAFEGASPTLRHLNLANNLLSSIPFMAFSYLKGLQYLNLERNLISQPYDVMFMGSLSLDTLILDFNAIEYLPPHSFQNFDSVNTSSFRGNPLQKIGADAFKGSKIRELYLQDCDIWNLSEKSFRGIEATLETLDLSYNNLTDIPENIFDRIDSLKWLSLAHNKLILDPKKSFNGFTYTLQYLNMLGEYMGIIPMDALKNMRNVRTFAFSTFPGFYLSNEDFVGFGPAVEKLYLMNNEISSVKALAFEHVPGLKVLDLSHNVINSFDNRAFANVGGLEELRVSSGLTLTRLPPQPFHYLINLRILDLSNNKLTFLQNDCLSHMKKLRHLNLEDNKISKLSSHQFRGQFTPELTTIQLSFNAIPVIESMTFHDLDHLKYIYLDDNMITSVKRFAFANLADLEYLSLVGNNIRDLEFEAFQNIPKVRHLDLSYNEMINLNLDAFEQVGTLSSLKIDVSHNKISALKMNGTRWSSISSIKTIDFSYNNISSIDTEYFESVRISLQHLRFSHNNMYNLSANIFSKMLQIQLLDFSNNHISVVDPEAFRETDLLRSIDLSYNNIKDLPLTLFKNHRYLSYVDLSGNLMHRMPDDLFRLCPVEILKLSKNNFHGVPDNTLHHITETLRVLDLSWNSLTNISDAVIGGLENLIALDISHNKIHLIGYRSFHDLWRLTSLDVSNNPLNDIDLYTFDGLQDSLQNLSVANTSIKSFPELQHPKLAVLNASNNILSFLPTNTMANLTGIRTLDVSHNELTAPGSNAWQVMPYLRDLRLQGNFVRSITNSTFASLSRLQVLDIRDFPLHVFQADNSLGSELRGGALPYRLTNVTLIGHKMKQIDPKALDMLTSRQLRLTFLRTGLTYVPHELFTNLGRVRFVAVAAHNNSLTGLGEPYTTVNYPGVRGSVFLTDLSMSQNKWTCDCGIGWLETWLKVWRSSVCVSEGALQPYLECQQTVRQLRRTPCADRHKSLMEALKQDLECGVSGATLNSLGVRVSTLACVWTWLLLWKLEVVLVVRGRW</sequence>
<dbReference type="SMART" id="SM00369">
    <property type="entry name" value="LRR_TYP"/>
    <property type="match status" value="30"/>
</dbReference>
<gene>
    <name evidence="5" type="primary">LOC108680280</name>
</gene>
<dbReference type="SMART" id="SM00365">
    <property type="entry name" value="LRR_SD22"/>
    <property type="match status" value="9"/>
</dbReference>
<dbReference type="OMA" id="GVKNFNF"/>
<dbReference type="InterPro" id="IPR032675">
    <property type="entry name" value="LRR_dom_sf"/>
</dbReference>
<dbReference type="Pfam" id="PF13855">
    <property type="entry name" value="LRR_8"/>
    <property type="match status" value="8"/>
</dbReference>
<dbReference type="InterPro" id="IPR001611">
    <property type="entry name" value="Leu-rich_rpt"/>
</dbReference>
<dbReference type="SUPFAM" id="SSF52058">
    <property type="entry name" value="L domain-like"/>
    <property type="match status" value="4"/>
</dbReference>
<dbReference type="KEGG" id="hazt:108680280"/>
<evidence type="ECO:0000256" key="1">
    <source>
        <dbReference type="ARBA" id="ARBA00022614"/>
    </source>
</evidence>
<dbReference type="FunFam" id="3.80.10.10:FF:001164">
    <property type="entry name" value="GH01279p"/>
    <property type="match status" value="1"/>
</dbReference>
<proteinExistence type="predicted"/>
<feature type="chain" id="PRO_5034403373" evidence="3">
    <location>
        <begin position="22"/>
        <end position="1248"/>
    </location>
</feature>
<keyword evidence="1" id="KW-0433">Leucine-rich repeat</keyword>
<evidence type="ECO:0000256" key="3">
    <source>
        <dbReference type="SAM" id="SignalP"/>
    </source>
</evidence>